<evidence type="ECO:0000313" key="1">
    <source>
        <dbReference type="EnsemblMetazoa" id="GPAI046088-PA"/>
    </source>
</evidence>
<dbReference type="EnsemblMetazoa" id="GPAI046088-RA">
    <property type="protein sequence ID" value="GPAI046088-PA"/>
    <property type="gene ID" value="GPAI046088"/>
</dbReference>
<dbReference type="VEuPathDB" id="VectorBase:GPAI046088"/>
<sequence length="121" mass="13844">MYQAYGNTTMQVGLEPANSVEVEILLLVYVRMNRQIVGEYAPPLLYFLAKTSLMCNIQSNLCVFVLWFDMVYINNFLSGISRLGAKEPVKDSKLLERHISRFSIFSTGFSKKFFGEILLTD</sequence>
<accession>A0A1B0AHM3</accession>
<protein>
    <submittedName>
        <fullName evidence="1">Uncharacterized protein</fullName>
    </submittedName>
</protein>
<organism evidence="1 2">
    <name type="scientific">Glossina pallidipes</name>
    <name type="common">Tsetse fly</name>
    <dbReference type="NCBI Taxonomy" id="7398"/>
    <lineage>
        <taxon>Eukaryota</taxon>
        <taxon>Metazoa</taxon>
        <taxon>Ecdysozoa</taxon>
        <taxon>Arthropoda</taxon>
        <taxon>Hexapoda</taxon>
        <taxon>Insecta</taxon>
        <taxon>Pterygota</taxon>
        <taxon>Neoptera</taxon>
        <taxon>Endopterygota</taxon>
        <taxon>Diptera</taxon>
        <taxon>Brachycera</taxon>
        <taxon>Muscomorpha</taxon>
        <taxon>Hippoboscoidea</taxon>
        <taxon>Glossinidae</taxon>
        <taxon>Glossina</taxon>
    </lineage>
</organism>
<evidence type="ECO:0000313" key="2">
    <source>
        <dbReference type="Proteomes" id="UP000092445"/>
    </source>
</evidence>
<dbReference type="Proteomes" id="UP000092445">
    <property type="component" value="Unassembled WGS sequence"/>
</dbReference>
<keyword evidence="2" id="KW-1185">Reference proteome</keyword>
<name>A0A1B0AHM3_GLOPL</name>
<dbReference type="AlphaFoldDB" id="A0A1B0AHM3"/>
<reference evidence="1" key="2">
    <citation type="submission" date="2020-05" db="UniProtKB">
        <authorList>
            <consortium name="EnsemblMetazoa"/>
        </authorList>
    </citation>
    <scope>IDENTIFICATION</scope>
    <source>
        <strain evidence="1">IAEA</strain>
    </source>
</reference>
<reference evidence="2" key="1">
    <citation type="submission" date="2014-03" db="EMBL/GenBank/DDBJ databases">
        <authorList>
            <person name="Aksoy S."/>
            <person name="Warren W."/>
            <person name="Wilson R.K."/>
        </authorList>
    </citation>
    <scope>NUCLEOTIDE SEQUENCE [LARGE SCALE GENOMIC DNA]</scope>
    <source>
        <strain evidence="2">IAEA</strain>
    </source>
</reference>
<proteinExistence type="predicted"/>